<organism evidence="1 2">
    <name type="scientific">Sulfurospirillum diekertiae</name>
    <dbReference type="NCBI Taxonomy" id="1854492"/>
    <lineage>
        <taxon>Bacteria</taxon>
        <taxon>Pseudomonadati</taxon>
        <taxon>Campylobacterota</taxon>
        <taxon>Epsilonproteobacteria</taxon>
        <taxon>Campylobacterales</taxon>
        <taxon>Sulfurospirillaceae</taxon>
        <taxon>Sulfurospirillum</taxon>
    </lineage>
</organism>
<dbReference type="InterPro" id="IPR029151">
    <property type="entry name" value="Sensor-like_sf"/>
</dbReference>
<sequence length="790" mass="90608">MKKTKRYTFTLSIMTLILGLASFLSISLIGHNYLQSSKNSYSMIQKRNIEVRKNIIETIKVSLQKTSAHLKVLVHSQQSDDLFASREIFTRMMWEMLLSDEKIASIYIADQLGNFFQARRTPEFAMRTIDVRGNVGVDEWAYKNTQFETTRVEYTTLSFDPRERTWFKKAVSHENFYWSEPYAFASTNEIGITVSYPFINKAGEKVKVAGIDFTIASITKLLQEQSMVIDGPIVIVNPYGDVIASSLPMAEANLSVQQLPQEIKASYEQFLNGAKRGRVQSAINENYLFAFSEFPTDFGKKWYIGTFLEEKKVTQEIDAIMIQNIMISLIIMVVIIVLTWFFLRHIIIAPVDLLKTMSDSVAAKQYDAVHHITTRIKEFYALSHSMVLMARSIKVHEKAQENLMESFIKLIASAIDDKSPYTGGHCERVPELASMLAEVANKSHEGVFKKFNFKDENAWREFRIAALLHDCGKVTTPEYVVDKATKLESIHNRIHEIRTRFEVLLRDAHITYLEGLLEGKEDQALLLQKRNEAEAKLFDDFAFLAECNIGGEFMDAQKIDHLKEIASVTWMRHFDDRLGMSEAENKRLADIPLKPLPCAETLLQDKPEHLIARAQEVDSKIYMRLGIKMKIPKYYNNLGELYNLSIARGTLNDEERYKINEHIIMSIRMLSELPFMDNLKHVPEYACAHHETMKGTGYPRGLTKEQISLPARIIAIADIFEALTASDRPYKKAKTISEAIKILSMLKKDGHIDGDLFELFLRSGVYLQYAQKYLRAEQIDDVDITQYLSS</sequence>
<dbReference type="AlphaFoldDB" id="A0A6G9VRH6"/>
<dbReference type="InterPro" id="IPR037522">
    <property type="entry name" value="HD_GYP_dom"/>
</dbReference>
<dbReference type="Pfam" id="PF22673">
    <property type="entry name" value="MCP-like_PDC_1"/>
    <property type="match status" value="1"/>
</dbReference>
<dbReference type="Pfam" id="PF13487">
    <property type="entry name" value="HD_5"/>
    <property type="match status" value="1"/>
</dbReference>
<dbReference type="SUPFAM" id="SSF103190">
    <property type="entry name" value="Sensory domain-like"/>
    <property type="match status" value="1"/>
</dbReference>
<proteinExistence type="predicted"/>
<dbReference type="Gene3D" id="1.10.3210.10">
    <property type="entry name" value="Hypothetical protein af1432"/>
    <property type="match status" value="2"/>
</dbReference>
<dbReference type="PROSITE" id="PS51832">
    <property type="entry name" value="HD_GYP"/>
    <property type="match status" value="1"/>
</dbReference>
<dbReference type="Proteomes" id="UP000502831">
    <property type="component" value="Chromosome"/>
</dbReference>
<gene>
    <name evidence="1" type="ORF">FA584_01495</name>
</gene>
<protein>
    <submittedName>
        <fullName evidence="1">HD domain-containing protein</fullName>
    </submittedName>
</protein>
<dbReference type="EMBL" id="CP039734">
    <property type="protein sequence ID" value="QIR74960.1"/>
    <property type="molecule type" value="Genomic_DNA"/>
</dbReference>
<dbReference type="PANTHER" id="PTHR43155">
    <property type="entry name" value="CYCLIC DI-GMP PHOSPHODIESTERASE PA4108-RELATED"/>
    <property type="match status" value="1"/>
</dbReference>
<dbReference type="InterPro" id="IPR003607">
    <property type="entry name" value="HD/PDEase_dom"/>
</dbReference>
<name>A0A6G9VRH6_9BACT</name>
<evidence type="ECO:0000313" key="1">
    <source>
        <dbReference type="EMBL" id="QIR74960.1"/>
    </source>
</evidence>
<dbReference type="Gene3D" id="3.30.450.20">
    <property type="entry name" value="PAS domain"/>
    <property type="match status" value="1"/>
</dbReference>
<dbReference type="PANTHER" id="PTHR43155:SF2">
    <property type="entry name" value="CYCLIC DI-GMP PHOSPHODIESTERASE PA4108"/>
    <property type="match status" value="1"/>
</dbReference>
<dbReference type="Gene3D" id="6.10.340.10">
    <property type="match status" value="1"/>
</dbReference>
<dbReference type="SUPFAM" id="SSF109604">
    <property type="entry name" value="HD-domain/PDEase-like"/>
    <property type="match status" value="2"/>
</dbReference>
<dbReference type="RefSeq" id="WP_167749107.1">
    <property type="nucleotide sequence ID" value="NZ_CP039734.2"/>
</dbReference>
<dbReference type="CDD" id="cd00077">
    <property type="entry name" value="HDc"/>
    <property type="match status" value="2"/>
</dbReference>
<reference evidence="1 2" key="1">
    <citation type="journal article" date="2017" name="Environ. Sci. Technol.">
        <title>Organohalide Respiration with Chlorinated Ethenes under Low pH Conditions.</title>
        <authorList>
            <person name="Yang Y."/>
            <person name="Capiro N.L."/>
            <person name="Marcet T.F."/>
            <person name="Yan J."/>
            <person name="Pennell K.D."/>
            <person name="Loffler F.E."/>
        </authorList>
    </citation>
    <scope>NUCLEOTIDE SEQUENCE [LARGE SCALE GENOMIC DNA]</scope>
    <source>
        <strain evidence="1 2">ACSDCE</strain>
    </source>
</reference>
<evidence type="ECO:0000313" key="2">
    <source>
        <dbReference type="Proteomes" id="UP000502831"/>
    </source>
</evidence>
<accession>A0A6G9VRH6</accession>
<dbReference type="CDD" id="cd12913">
    <property type="entry name" value="PDC1_MCP_like"/>
    <property type="match status" value="1"/>
</dbReference>
<dbReference type="SMART" id="SM00471">
    <property type="entry name" value="HDc"/>
    <property type="match status" value="1"/>
</dbReference>